<dbReference type="Proteomes" id="UP000326961">
    <property type="component" value="Chromosome"/>
</dbReference>
<dbReference type="Gene3D" id="3.90.76.10">
    <property type="entry name" value="Dipeptide-binding Protein, Domain 1"/>
    <property type="match status" value="1"/>
</dbReference>
<evidence type="ECO:0000259" key="6">
    <source>
        <dbReference type="Pfam" id="PF00496"/>
    </source>
</evidence>
<dbReference type="Pfam" id="PF00496">
    <property type="entry name" value="SBP_bac_5"/>
    <property type="match status" value="2"/>
</dbReference>
<evidence type="ECO:0000313" key="8">
    <source>
        <dbReference type="Proteomes" id="UP000326961"/>
    </source>
</evidence>
<evidence type="ECO:0000256" key="2">
    <source>
        <dbReference type="ARBA" id="ARBA00005695"/>
    </source>
</evidence>
<evidence type="ECO:0000256" key="1">
    <source>
        <dbReference type="ARBA" id="ARBA00004193"/>
    </source>
</evidence>
<evidence type="ECO:0000256" key="3">
    <source>
        <dbReference type="ARBA" id="ARBA00022448"/>
    </source>
</evidence>
<dbReference type="Gene3D" id="3.40.190.10">
    <property type="entry name" value="Periplasmic binding protein-like II"/>
    <property type="match status" value="1"/>
</dbReference>
<proteinExistence type="inferred from homology"/>
<dbReference type="AlphaFoldDB" id="A0A5P3XAL7"/>
<dbReference type="PROSITE" id="PS51257">
    <property type="entry name" value="PROKAR_LIPOPROTEIN"/>
    <property type="match status" value="1"/>
</dbReference>
<gene>
    <name evidence="7" type="ORF">D4A35_02995</name>
</gene>
<dbReference type="GO" id="GO:0015833">
    <property type="term" value="P:peptide transport"/>
    <property type="evidence" value="ECO:0007669"/>
    <property type="project" value="TreeGrafter"/>
</dbReference>
<comment type="similarity">
    <text evidence="2">Belongs to the bacterial solute-binding protein 5 family.</text>
</comment>
<dbReference type="SUPFAM" id="SSF53850">
    <property type="entry name" value="Periplasmic binding protein-like II"/>
    <property type="match status" value="2"/>
</dbReference>
<dbReference type="FunFam" id="3.90.76.10:FF:000001">
    <property type="entry name" value="Oligopeptide ABC transporter substrate-binding protein"/>
    <property type="match status" value="1"/>
</dbReference>
<dbReference type="PANTHER" id="PTHR30290:SF10">
    <property type="entry name" value="PERIPLASMIC OLIGOPEPTIDE-BINDING PROTEIN-RELATED"/>
    <property type="match status" value="1"/>
</dbReference>
<dbReference type="GO" id="GO:0005886">
    <property type="term" value="C:plasma membrane"/>
    <property type="evidence" value="ECO:0007669"/>
    <property type="project" value="UniProtKB-SubCell"/>
</dbReference>
<dbReference type="CDD" id="cd08504">
    <property type="entry name" value="PBP2_OppA"/>
    <property type="match status" value="1"/>
</dbReference>
<dbReference type="RefSeq" id="WP_150885785.1">
    <property type="nucleotide sequence ID" value="NZ_CP032452.1"/>
</dbReference>
<dbReference type="GO" id="GO:1904680">
    <property type="term" value="F:peptide transmembrane transporter activity"/>
    <property type="evidence" value="ECO:0007669"/>
    <property type="project" value="TreeGrafter"/>
</dbReference>
<dbReference type="InterPro" id="IPR023765">
    <property type="entry name" value="SBP_5_CS"/>
</dbReference>
<feature type="domain" description="Solute-binding protein family 5" evidence="6">
    <location>
        <begin position="329"/>
        <end position="552"/>
    </location>
</feature>
<feature type="chain" id="PRO_5024797727" description="Solute-binding protein family 5 domain-containing protein" evidence="5">
    <location>
        <begin position="23"/>
        <end position="554"/>
    </location>
</feature>
<sequence length="554" mass="62515">MVHRKRLLALLTISTIGMSSLAGCTSNQGTTGSNNSGKEADPYNVLANKNARIAINMAIDKQELCDVILNNGSVPADYFVPNELAINKDGKDYRDVAGKMGYSYNGEEAKKYWDKAKEEVGFGTVTLELVTFDSDTSKRQAEFMQSELQENLPGLTIKIKTQPFKQKIELEQKGKFQLAYAGWGADYPDPLTFLDTMMKGVSYASNTGYKSDEYNKLVNEAKAMPEQNESWKKFAEAEKLMLEDAYIAPLIQSGMAYMQKEYVSDMFKFPTVPWSYKWADVDKEKKQLNLVSTSDIPTIDPSKATDTVSFEVMTNTMEGLVRIDKENKAIPGIAESWETSEDGLTWTFKLRKDAKWSNGDEVTAKDFEYSWKRTLNPETASQYGFIMHDIVGAKEYNLGENKDPDSVGVKAIDDYTLEVKLVRPVTYFDKLMAFGVYLPQNQKFVESQGDTFGTTAKSTLYNGPFTLSEWKIEDHYSMTKNPTYWDNSAVKLDEINTKIVKDTNSALNLYETDAIDRVGVTSENVDKYKDSKEFKTMKDSSTYFLQINAGNPQK</sequence>
<evidence type="ECO:0000313" key="7">
    <source>
        <dbReference type="EMBL" id="QEZ67949.1"/>
    </source>
</evidence>
<dbReference type="EMBL" id="CP032452">
    <property type="protein sequence ID" value="QEZ67949.1"/>
    <property type="molecule type" value="Genomic_DNA"/>
</dbReference>
<evidence type="ECO:0000256" key="5">
    <source>
        <dbReference type="SAM" id="SignalP"/>
    </source>
</evidence>
<reference evidence="7 8" key="1">
    <citation type="submission" date="2018-09" db="EMBL/GenBank/DDBJ databases">
        <title>A clostridial neurotoxin that targets Anopheles mosquitoes.</title>
        <authorList>
            <person name="Contreras E."/>
            <person name="Masuyer G."/>
            <person name="Qureshi N."/>
            <person name="Chawla S."/>
            <person name="Lim H.L."/>
            <person name="Chen J."/>
            <person name="Stenmark P."/>
            <person name="Gill S."/>
        </authorList>
    </citation>
    <scope>NUCLEOTIDE SEQUENCE [LARGE SCALE GENOMIC DNA]</scope>
    <source>
        <strain evidence="7 8">Cbm</strain>
    </source>
</reference>
<name>A0A5P3XAL7_PARBF</name>
<dbReference type="Gene3D" id="3.10.105.10">
    <property type="entry name" value="Dipeptide-binding Protein, Domain 3"/>
    <property type="match status" value="1"/>
</dbReference>
<accession>A0A5P3XAL7</accession>
<dbReference type="InterPro" id="IPR039424">
    <property type="entry name" value="SBP_5"/>
</dbReference>
<dbReference type="InterPro" id="IPR000914">
    <property type="entry name" value="SBP_5_dom"/>
</dbReference>
<dbReference type="GO" id="GO:0030288">
    <property type="term" value="C:outer membrane-bounded periplasmic space"/>
    <property type="evidence" value="ECO:0007669"/>
    <property type="project" value="UniProtKB-ARBA"/>
</dbReference>
<protein>
    <recommendedName>
        <fullName evidence="6">Solute-binding protein family 5 domain-containing protein</fullName>
    </recommendedName>
</protein>
<comment type="subcellular location">
    <subcellularLocation>
        <location evidence="1">Cell membrane</location>
        <topology evidence="1">Lipid-anchor</topology>
    </subcellularLocation>
</comment>
<keyword evidence="4 5" id="KW-0732">Signal</keyword>
<organism evidence="7 8">
    <name type="scientific">Paraclostridium bifermentans</name>
    <name type="common">Clostridium bifermentans</name>
    <dbReference type="NCBI Taxonomy" id="1490"/>
    <lineage>
        <taxon>Bacteria</taxon>
        <taxon>Bacillati</taxon>
        <taxon>Bacillota</taxon>
        <taxon>Clostridia</taxon>
        <taxon>Peptostreptococcales</taxon>
        <taxon>Peptostreptococcaceae</taxon>
        <taxon>Paraclostridium</taxon>
    </lineage>
</organism>
<feature type="domain" description="Solute-binding protein family 5" evidence="6">
    <location>
        <begin position="44"/>
        <end position="200"/>
    </location>
</feature>
<feature type="signal peptide" evidence="5">
    <location>
        <begin position="1"/>
        <end position="22"/>
    </location>
</feature>
<keyword evidence="3" id="KW-0813">Transport</keyword>
<evidence type="ECO:0000256" key="4">
    <source>
        <dbReference type="ARBA" id="ARBA00022729"/>
    </source>
</evidence>
<dbReference type="FunFam" id="3.10.105.10:FF:000001">
    <property type="entry name" value="Oligopeptide ABC transporter, oligopeptide-binding protein"/>
    <property type="match status" value="1"/>
</dbReference>
<dbReference type="PANTHER" id="PTHR30290">
    <property type="entry name" value="PERIPLASMIC BINDING COMPONENT OF ABC TRANSPORTER"/>
    <property type="match status" value="1"/>
</dbReference>
<dbReference type="PROSITE" id="PS01040">
    <property type="entry name" value="SBP_BACTERIAL_5"/>
    <property type="match status" value="1"/>
</dbReference>